<dbReference type="GO" id="GO:0010207">
    <property type="term" value="P:photosystem II assembly"/>
    <property type="evidence" value="ECO:0007669"/>
    <property type="project" value="InterPro"/>
</dbReference>
<evidence type="ECO:0000256" key="1">
    <source>
        <dbReference type="SAM" id="Phobius"/>
    </source>
</evidence>
<gene>
    <name evidence="2" type="ORF">PHJA_002617600</name>
</gene>
<reference evidence="2" key="1">
    <citation type="submission" date="2020-07" db="EMBL/GenBank/DDBJ databases">
        <title>Ethylene signaling mediates host invasion by parasitic plants.</title>
        <authorList>
            <person name="Yoshida S."/>
        </authorList>
    </citation>
    <scope>NUCLEOTIDE SEQUENCE</scope>
    <source>
        <strain evidence="2">Okayama</strain>
    </source>
</reference>
<dbReference type="GO" id="GO:0009523">
    <property type="term" value="C:photosystem II"/>
    <property type="evidence" value="ECO:0007669"/>
    <property type="project" value="InterPro"/>
</dbReference>
<dbReference type="GO" id="GO:0009543">
    <property type="term" value="C:chloroplast thylakoid lumen"/>
    <property type="evidence" value="ECO:0007669"/>
    <property type="project" value="TreeGrafter"/>
</dbReference>
<keyword evidence="1" id="KW-0472">Membrane</keyword>
<keyword evidence="1" id="KW-1133">Transmembrane helix</keyword>
<dbReference type="InterPro" id="IPR038450">
    <property type="entry name" value="PSII_Psb27_sf"/>
</dbReference>
<keyword evidence="1" id="KW-0812">Transmembrane</keyword>
<accession>A0A830DCI5</accession>
<comment type="caution">
    <text evidence="2">The sequence shown here is derived from an EMBL/GenBank/DDBJ whole genome shotgun (WGS) entry which is preliminary data.</text>
</comment>
<dbReference type="InterPro" id="IPR025585">
    <property type="entry name" value="PSII_Psb27"/>
</dbReference>
<dbReference type="Proteomes" id="UP000653305">
    <property type="component" value="Unassembled WGS sequence"/>
</dbReference>
<name>A0A830DCI5_9LAMI</name>
<protein>
    <submittedName>
        <fullName evidence="2">Photosystem ii repair protein psb27-h1 chloroplastic</fullName>
    </submittedName>
</protein>
<dbReference type="EMBL" id="BMAC01000970">
    <property type="protein sequence ID" value="GFQ04736.1"/>
    <property type="molecule type" value="Genomic_DNA"/>
</dbReference>
<dbReference type="AlphaFoldDB" id="A0A830DCI5"/>
<keyword evidence="3" id="KW-1185">Reference proteome</keyword>
<dbReference type="PANTHER" id="PTHR34041">
    <property type="entry name" value="PHOTOSYSTEM II REPAIR PROTEIN PSB27-H1, CHLOROPLASTIC"/>
    <property type="match status" value="1"/>
</dbReference>
<dbReference type="GO" id="GO:0010206">
    <property type="term" value="P:photosystem II repair"/>
    <property type="evidence" value="ECO:0007669"/>
    <property type="project" value="InterPro"/>
</dbReference>
<evidence type="ECO:0000313" key="3">
    <source>
        <dbReference type="Proteomes" id="UP000653305"/>
    </source>
</evidence>
<dbReference type="Gene3D" id="1.20.58.810">
    <property type="entry name" value="Photosystem II Pbs27"/>
    <property type="match status" value="1"/>
</dbReference>
<dbReference type="PANTHER" id="PTHR34041:SF1">
    <property type="entry name" value="PHOTOSYSTEM II REPAIR PROTEIN PSB27-H1, CHLOROPLASTIC"/>
    <property type="match status" value="1"/>
</dbReference>
<dbReference type="Pfam" id="PF13326">
    <property type="entry name" value="PSII_Pbs27"/>
    <property type="match status" value="1"/>
</dbReference>
<feature type="transmembrane region" description="Helical" evidence="1">
    <location>
        <begin position="124"/>
        <end position="148"/>
    </location>
</feature>
<dbReference type="OrthoDB" id="419533at2759"/>
<proteinExistence type="predicted"/>
<evidence type="ECO:0000313" key="2">
    <source>
        <dbReference type="EMBL" id="GFQ04736.1"/>
    </source>
</evidence>
<sequence length="162" mass="17776">MASPNLITPTTVTPKPAPPIRPKIIATLTTTTTTPTAAAVAAIHRHLLTLSVGALLLTPVARPAWAASDEEYVKETSEVVSKVRNTISLEKTDPTIADAVAELRETSNAWVAKYRREKALLGRASFRASIPPSSSLFFFVFLTLFYYLCFNKYPCGIINFYN</sequence>
<organism evidence="2 3">
    <name type="scientific">Phtheirospermum japonicum</name>
    <dbReference type="NCBI Taxonomy" id="374723"/>
    <lineage>
        <taxon>Eukaryota</taxon>
        <taxon>Viridiplantae</taxon>
        <taxon>Streptophyta</taxon>
        <taxon>Embryophyta</taxon>
        <taxon>Tracheophyta</taxon>
        <taxon>Spermatophyta</taxon>
        <taxon>Magnoliopsida</taxon>
        <taxon>eudicotyledons</taxon>
        <taxon>Gunneridae</taxon>
        <taxon>Pentapetalae</taxon>
        <taxon>asterids</taxon>
        <taxon>lamiids</taxon>
        <taxon>Lamiales</taxon>
        <taxon>Orobanchaceae</taxon>
        <taxon>Orobanchaceae incertae sedis</taxon>
        <taxon>Phtheirospermum</taxon>
    </lineage>
</organism>